<accession>A0A841JVS4</accession>
<dbReference type="EMBL" id="JACHEK010000001">
    <property type="protein sequence ID" value="MBB6142084.1"/>
    <property type="molecule type" value="Genomic_DNA"/>
</dbReference>
<keyword evidence="1" id="KW-0472">Membrane</keyword>
<evidence type="ECO:0000256" key="1">
    <source>
        <dbReference type="SAM" id="Phobius"/>
    </source>
</evidence>
<feature type="transmembrane region" description="Helical" evidence="1">
    <location>
        <begin position="141"/>
        <end position="158"/>
    </location>
</feature>
<dbReference type="AlphaFoldDB" id="A0A841JVS4"/>
<dbReference type="InterPro" id="IPR018681">
    <property type="entry name" value="DUF2165_transmembrane"/>
</dbReference>
<sequence length="165" mass="18545">MSLRIAKILLVAAVAFFYTLVVFNNSTDYGSNYQFVHHVLLMDTTFPGNHGMWRAIHLVPVQVVFYDGIIGWEAFTMILTWAGVAQLVRALRKPASAFNRAKRTAIVALTIGLLLWFVAFISVGGEWFLMWQSKIWNGQEAAFRMFACVGIVFLLLAMPEAEGQP</sequence>
<keyword evidence="3" id="KW-1185">Reference proteome</keyword>
<name>A0A841JVS4_9BACT</name>
<dbReference type="Pfam" id="PF09933">
    <property type="entry name" value="DUF2165"/>
    <property type="match status" value="1"/>
</dbReference>
<dbReference type="Proteomes" id="UP000538666">
    <property type="component" value="Unassembled WGS sequence"/>
</dbReference>
<gene>
    <name evidence="2" type="ORF">HNQ77_000022</name>
</gene>
<organism evidence="2 3">
    <name type="scientific">Silvibacterium bohemicum</name>
    <dbReference type="NCBI Taxonomy" id="1577686"/>
    <lineage>
        <taxon>Bacteria</taxon>
        <taxon>Pseudomonadati</taxon>
        <taxon>Acidobacteriota</taxon>
        <taxon>Terriglobia</taxon>
        <taxon>Terriglobales</taxon>
        <taxon>Acidobacteriaceae</taxon>
        <taxon>Silvibacterium</taxon>
    </lineage>
</organism>
<keyword evidence="1" id="KW-1133">Transmembrane helix</keyword>
<protein>
    <submittedName>
        <fullName evidence="2">Putative small integral membrane protein</fullName>
    </submittedName>
</protein>
<dbReference type="OrthoDB" id="7618855at2"/>
<reference evidence="2 3" key="1">
    <citation type="submission" date="2020-08" db="EMBL/GenBank/DDBJ databases">
        <title>Genomic Encyclopedia of Type Strains, Phase IV (KMG-IV): sequencing the most valuable type-strain genomes for metagenomic binning, comparative biology and taxonomic classification.</title>
        <authorList>
            <person name="Goeker M."/>
        </authorList>
    </citation>
    <scope>NUCLEOTIDE SEQUENCE [LARGE SCALE GENOMIC DNA]</scope>
    <source>
        <strain evidence="2 3">DSM 103733</strain>
    </source>
</reference>
<comment type="caution">
    <text evidence="2">The sequence shown here is derived from an EMBL/GenBank/DDBJ whole genome shotgun (WGS) entry which is preliminary data.</text>
</comment>
<feature type="transmembrane region" description="Helical" evidence="1">
    <location>
        <begin position="105"/>
        <end position="129"/>
    </location>
</feature>
<feature type="transmembrane region" description="Helical" evidence="1">
    <location>
        <begin position="5"/>
        <end position="23"/>
    </location>
</feature>
<keyword evidence="1" id="KW-0812">Transmembrane</keyword>
<evidence type="ECO:0000313" key="3">
    <source>
        <dbReference type="Proteomes" id="UP000538666"/>
    </source>
</evidence>
<evidence type="ECO:0000313" key="2">
    <source>
        <dbReference type="EMBL" id="MBB6142084.1"/>
    </source>
</evidence>
<proteinExistence type="predicted"/>
<dbReference type="RefSeq" id="WP_050057360.1">
    <property type="nucleotide sequence ID" value="NZ_JACHEK010000001.1"/>
</dbReference>
<feature type="transmembrane region" description="Helical" evidence="1">
    <location>
        <begin position="63"/>
        <end position="84"/>
    </location>
</feature>